<dbReference type="OrthoDB" id="9780929at2"/>
<dbReference type="Pfam" id="PF08843">
    <property type="entry name" value="AbiEii"/>
    <property type="match status" value="1"/>
</dbReference>
<gene>
    <name evidence="1" type="ORF">CPY51_11220</name>
</gene>
<protein>
    <recommendedName>
        <fullName evidence="3">Nucleotidyl transferase AbiEii/AbiGii toxin family protein</fullName>
    </recommendedName>
</protein>
<dbReference type="AlphaFoldDB" id="A0A2W4CTY9"/>
<reference evidence="1 2" key="1">
    <citation type="journal article" date="2018" name="Sci. Rep.">
        <title>Rhizobium tumorigenes sp. nov., a novel plant tumorigenic bacterium isolated from cane gall tumors on thornless blackberry.</title>
        <authorList>
            <person name="Kuzmanovi N."/>
            <person name="Smalla K."/>
            <person name="Gronow S."/>
            <person name="PuBawska J."/>
        </authorList>
    </citation>
    <scope>NUCLEOTIDE SEQUENCE [LARGE SCALE GENOMIC DNA]</scope>
    <source>
        <strain evidence="1 2">CCBAU 85046</strain>
    </source>
</reference>
<dbReference type="EMBL" id="PCDP01000034">
    <property type="protein sequence ID" value="PZM14348.1"/>
    <property type="molecule type" value="Genomic_DNA"/>
</dbReference>
<accession>A0A2W4CTY9</accession>
<evidence type="ECO:0008006" key="3">
    <source>
        <dbReference type="Google" id="ProtNLM"/>
    </source>
</evidence>
<organism evidence="1 2">
    <name type="scientific">Rhizobium tubonense</name>
    <dbReference type="NCBI Taxonomy" id="484088"/>
    <lineage>
        <taxon>Bacteria</taxon>
        <taxon>Pseudomonadati</taxon>
        <taxon>Pseudomonadota</taxon>
        <taxon>Alphaproteobacteria</taxon>
        <taxon>Hyphomicrobiales</taxon>
        <taxon>Rhizobiaceae</taxon>
        <taxon>Rhizobium/Agrobacterium group</taxon>
        <taxon>Rhizobium</taxon>
    </lineage>
</organism>
<name>A0A2W4CTY9_9HYPH</name>
<evidence type="ECO:0000313" key="1">
    <source>
        <dbReference type="EMBL" id="PZM14348.1"/>
    </source>
</evidence>
<dbReference type="InterPro" id="IPR014942">
    <property type="entry name" value="AbiEii"/>
</dbReference>
<sequence length="312" mass="35760">MPAEFLHHHKDFGALLRIVAEEMKVQPVLVEKDYWIMHCLYGLQQLGMAFELKGGTSLSKGYRIINRFSEDIDIRIEPPEEMGVKTGPNHDKPAHRESRKAFWLAKTIKIDGIKSIERDTEFDNESYRSGGIRLHYPETAGTTSVLKDGVLLEAGFDTVAPNIDKDISSWAYDYASSRVELIDNRALAVPCYEPGYTLVEKLQTISTKYRKQQETGQFPANFLRHYYDVYCLLEQPAVQAFIGTEAYRAHKDRRFPKLDNPDISSNPAFSLSDPDTFALYERAYERTAALYYHGRPSLKEILARFASYAERL</sequence>
<dbReference type="RefSeq" id="WP_111160324.1">
    <property type="nucleotide sequence ID" value="NZ_PCDP01000034.1"/>
</dbReference>
<dbReference type="Proteomes" id="UP000248925">
    <property type="component" value="Unassembled WGS sequence"/>
</dbReference>
<evidence type="ECO:0000313" key="2">
    <source>
        <dbReference type="Proteomes" id="UP000248925"/>
    </source>
</evidence>
<dbReference type="Gene3D" id="3.10.450.620">
    <property type="entry name" value="JHP933, nucleotidyltransferase-like core domain"/>
    <property type="match status" value="1"/>
</dbReference>
<keyword evidence="2" id="KW-1185">Reference proteome</keyword>
<proteinExistence type="predicted"/>
<comment type="caution">
    <text evidence="1">The sequence shown here is derived from an EMBL/GenBank/DDBJ whole genome shotgun (WGS) entry which is preliminary data.</text>
</comment>